<proteinExistence type="predicted"/>
<keyword evidence="1" id="KW-0479">Metal-binding</keyword>
<reference evidence="7 8" key="1">
    <citation type="submission" date="2018-11" db="EMBL/GenBank/DDBJ databases">
        <title>Genome assembly of Steccherinum ochraceum LE-BIN_3174, the white-rot fungus of the Steccherinaceae family (The Residual Polyporoid clade, Polyporales, Basidiomycota).</title>
        <authorList>
            <person name="Fedorova T.V."/>
            <person name="Glazunova O.A."/>
            <person name="Landesman E.O."/>
            <person name="Moiseenko K.V."/>
            <person name="Psurtseva N.V."/>
            <person name="Savinova O.S."/>
            <person name="Shakhova N.V."/>
            <person name="Tyazhelova T.V."/>
            <person name="Vasina D.V."/>
        </authorList>
    </citation>
    <scope>NUCLEOTIDE SEQUENCE [LARGE SCALE GENOMIC DNA]</scope>
    <source>
        <strain evidence="7 8">LE-BIN_3174</strain>
    </source>
</reference>
<dbReference type="SUPFAM" id="SSF144232">
    <property type="entry name" value="HIT/MYND zinc finger-like"/>
    <property type="match status" value="1"/>
</dbReference>
<evidence type="ECO:0000259" key="6">
    <source>
        <dbReference type="PROSITE" id="PS50865"/>
    </source>
</evidence>
<name>A0A4R0RNX7_9APHY</name>
<dbReference type="InterPro" id="IPR002893">
    <property type="entry name" value="Znf_MYND"/>
</dbReference>
<sequence length="945" mass="105702">MPLEHVFLPYDPSRPPPENTKEYGALRMTCCFPHQEFSNLATHIPKFSAQLSTRSGEQVLASAAQGNAADCIEAGLRLWSGCTLRQNIPRAMNWWSKVVIPEVMPPGLYASRRVRAHAFSCLAWAQWELRDSVEEDKPQSYKMDFLYTAAKLADDAASLGLVSPAVLRVGRDVLKQLKSPNFALLEPPSRRFNALEFLWEAAEKRNVELQRREQKRAEKIASAPDSYFCAAEGCGIRGTRKSGLLRCAGKCPAGSKPSYCSKDCQKMDWKRHKPVCTGQVQEPESPSALESGDASNALVRAGSSSSGSGQKPTRNIIREDDREVAITLPLLNSRGEPVELSSSTLDPLYMSRLSLYDFVPDGRCPDDFSTSQQTPLAEAYFEAPVLHGEVELEGNEIIVVLELRSMLSSSLKVVSLRKNSDKIVFVDLKTLQDVSHLRTLRGGFVGYSVHKNVNVPYIWDWRSGDTPRCCHRENNVVETQGGCMAMALSNGQAVVVYRRKVCVYGITSTGVHLLRVHRPGFSTEYATIAVRPHPTADTLVFVLALTVKHWTRVYHMTTNSISGDTNFGCVWEYPMSEDVPADIHYPQLSDTGNILTWIRIPHQHVSYGAKFCLAPLPSPAAHHSEDEEVPCEDGRSNSRVFEDEHFPGLYWEPTYHYDEVSGLCVFGNPFGELVVCNTRPLDKLPVPPRLPDLKHERLAYSTPDNIKPERSLCLMNVAPPTDAFCSGEATDPVDPNLRSLFDTRLDQGSRMFSKPRPPHPQARWEASRIRNALHLLERILECRTLYGIPIPVHHYPVNRADVYFVGGRFVLVGSAKDDEPFVDTAVFTSVELLDVIDLDAATVDKCLDALVPTPTTSGGKRIVRRAAVQLLYRDLFDGLRVHYAERHRRRDPLNRALEMKNRGGDVHPRWLEPLDVGRGEDRPLENYPFVGLKDYVSDGDSGDDD</sequence>
<organism evidence="7 8">
    <name type="scientific">Steccherinum ochraceum</name>
    <dbReference type="NCBI Taxonomy" id="92696"/>
    <lineage>
        <taxon>Eukaryota</taxon>
        <taxon>Fungi</taxon>
        <taxon>Dikarya</taxon>
        <taxon>Basidiomycota</taxon>
        <taxon>Agaricomycotina</taxon>
        <taxon>Agaricomycetes</taxon>
        <taxon>Polyporales</taxon>
        <taxon>Steccherinaceae</taxon>
        <taxon>Steccherinum</taxon>
    </lineage>
</organism>
<evidence type="ECO:0000256" key="2">
    <source>
        <dbReference type="ARBA" id="ARBA00022771"/>
    </source>
</evidence>
<protein>
    <recommendedName>
        <fullName evidence="6">MYND-type domain-containing protein</fullName>
    </recommendedName>
</protein>
<keyword evidence="8" id="KW-1185">Reference proteome</keyword>
<evidence type="ECO:0000256" key="5">
    <source>
        <dbReference type="SAM" id="MobiDB-lite"/>
    </source>
</evidence>
<dbReference type="AlphaFoldDB" id="A0A4R0RNX7"/>
<accession>A0A4R0RNX7</accession>
<gene>
    <name evidence="7" type="ORF">EIP91_009576</name>
</gene>
<dbReference type="Gene3D" id="6.10.140.2220">
    <property type="match status" value="1"/>
</dbReference>
<dbReference type="EMBL" id="RWJN01000055">
    <property type="protein sequence ID" value="TCD68862.1"/>
    <property type="molecule type" value="Genomic_DNA"/>
</dbReference>
<evidence type="ECO:0000313" key="8">
    <source>
        <dbReference type="Proteomes" id="UP000292702"/>
    </source>
</evidence>
<dbReference type="STRING" id="92696.A0A4R0RNX7"/>
<evidence type="ECO:0000313" key="7">
    <source>
        <dbReference type="EMBL" id="TCD68862.1"/>
    </source>
</evidence>
<keyword evidence="3" id="KW-0862">Zinc</keyword>
<feature type="domain" description="MYND-type" evidence="6">
    <location>
        <begin position="231"/>
        <end position="276"/>
    </location>
</feature>
<dbReference type="OrthoDB" id="432970at2759"/>
<evidence type="ECO:0000256" key="1">
    <source>
        <dbReference type="ARBA" id="ARBA00022723"/>
    </source>
</evidence>
<dbReference type="Pfam" id="PF01753">
    <property type="entry name" value="zf-MYND"/>
    <property type="match status" value="1"/>
</dbReference>
<comment type="caution">
    <text evidence="7">The sequence shown here is derived from an EMBL/GenBank/DDBJ whole genome shotgun (WGS) entry which is preliminary data.</text>
</comment>
<dbReference type="GO" id="GO:0008270">
    <property type="term" value="F:zinc ion binding"/>
    <property type="evidence" value="ECO:0007669"/>
    <property type="project" value="UniProtKB-KW"/>
</dbReference>
<feature type="compositionally biased region" description="Polar residues" evidence="5">
    <location>
        <begin position="302"/>
        <end position="313"/>
    </location>
</feature>
<dbReference type="Proteomes" id="UP000292702">
    <property type="component" value="Unassembled WGS sequence"/>
</dbReference>
<keyword evidence="2 4" id="KW-0863">Zinc-finger</keyword>
<dbReference type="PROSITE" id="PS50865">
    <property type="entry name" value="ZF_MYND_2"/>
    <property type="match status" value="1"/>
</dbReference>
<feature type="region of interest" description="Disordered" evidence="5">
    <location>
        <begin position="276"/>
        <end position="318"/>
    </location>
</feature>
<evidence type="ECO:0000256" key="3">
    <source>
        <dbReference type="ARBA" id="ARBA00022833"/>
    </source>
</evidence>
<evidence type="ECO:0000256" key="4">
    <source>
        <dbReference type="PROSITE-ProRule" id="PRU00134"/>
    </source>
</evidence>